<evidence type="ECO:0000256" key="4">
    <source>
        <dbReference type="ARBA" id="ARBA00023263"/>
    </source>
</evidence>
<keyword evidence="10" id="KW-1185">Reference proteome</keyword>
<dbReference type="EMBL" id="JARTLO010000027">
    <property type="protein sequence ID" value="MDK4767962.1"/>
    <property type="molecule type" value="Genomic_DNA"/>
</dbReference>
<dbReference type="Pfam" id="PF00419">
    <property type="entry name" value="Fimbrial"/>
    <property type="match status" value="1"/>
</dbReference>
<name>A0AAW6X808_9GAMM</name>
<dbReference type="InterPro" id="IPR008966">
    <property type="entry name" value="Adhesion_dom_sf"/>
</dbReference>
<evidence type="ECO:0000313" key="7">
    <source>
        <dbReference type="EMBL" id="MDK4767962.1"/>
    </source>
</evidence>
<keyword evidence="4" id="KW-0281">Fimbrium</keyword>
<comment type="similarity">
    <text evidence="2">Belongs to the fimbrial protein family.</text>
</comment>
<dbReference type="PANTHER" id="PTHR33420">
    <property type="entry name" value="FIMBRIAL SUBUNIT ELFA-RELATED"/>
    <property type="match status" value="1"/>
</dbReference>
<dbReference type="GO" id="GO:0043709">
    <property type="term" value="P:cell adhesion involved in single-species biofilm formation"/>
    <property type="evidence" value="ECO:0007669"/>
    <property type="project" value="TreeGrafter"/>
</dbReference>
<evidence type="ECO:0000256" key="1">
    <source>
        <dbReference type="ARBA" id="ARBA00004561"/>
    </source>
</evidence>
<evidence type="ECO:0000256" key="2">
    <source>
        <dbReference type="ARBA" id="ARBA00006671"/>
    </source>
</evidence>
<dbReference type="Gene3D" id="2.60.40.1090">
    <property type="entry name" value="Fimbrial-type adhesion domain"/>
    <property type="match status" value="1"/>
</dbReference>
<feature type="signal peptide" evidence="5">
    <location>
        <begin position="1"/>
        <end position="24"/>
    </location>
</feature>
<feature type="chain" id="PRO_5043756480" evidence="5">
    <location>
        <begin position="25"/>
        <end position="177"/>
    </location>
</feature>
<accession>A0AAW6X808</accession>
<dbReference type="InterPro" id="IPR036937">
    <property type="entry name" value="Adhesion_dom_fimbrial_sf"/>
</dbReference>
<dbReference type="PANTHER" id="PTHR33420:SF3">
    <property type="entry name" value="FIMBRIAL SUBUNIT ELFA"/>
    <property type="match status" value="1"/>
</dbReference>
<dbReference type="AlphaFoldDB" id="A0AAW6X808"/>
<feature type="domain" description="Fimbrial-type adhesion" evidence="6">
    <location>
        <begin position="29"/>
        <end position="176"/>
    </location>
</feature>
<evidence type="ECO:0000313" key="8">
    <source>
        <dbReference type="EMBL" id="MDK5171601.1"/>
    </source>
</evidence>
<gene>
    <name evidence="7" type="ORF">P9854_19465</name>
    <name evidence="8" type="ORF">P9921_14115</name>
</gene>
<comment type="caution">
    <text evidence="7">The sequence shown here is derived from an EMBL/GenBank/DDBJ whole genome shotgun (WGS) entry which is preliminary data.</text>
</comment>
<dbReference type="SUPFAM" id="SSF49401">
    <property type="entry name" value="Bacterial adhesins"/>
    <property type="match status" value="1"/>
</dbReference>
<dbReference type="InterPro" id="IPR000259">
    <property type="entry name" value="Adhesion_dom_fimbrial"/>
</dbReference>
<dbReference type="GO" id="GO:0009289">
    <property type="term" value="C:pilus"/>
    <property type="evidence" value="ECO:0007669"/>
    <property type="project" value="UniProtKB-SubCell"/>
</dbReference>
<organism evidence="7 9">
    <name type="scientific">Serratia nevei</name>
    <dbReference type="NCBI Taxonomy" id="2703794"/>
    <lineage>
        <taxon>Bacteria</taxon>
        <taxon>Pseudomonadati</taxon>
        <taxon>Pseudomonadota</taxon>
        <taxon>Gammaproteobacteria</taxon>
        <taxon>Enterobacterales</taxon>
        <taxon>Yersiniaceae</taxon>
        <taxon>Serratia</taxon>
    </lineage>
</organism>
<proteinExistence type="inferred from homology"/>
<dbReference type="Proteomes" id="UP001174748">
    <property type="component" value="Unassembled WGS sequence"/>
</dbReference>
<dbReference type="Proteomes" id="UP001173597">
    <property type="component" value="Unassembled WGS sequence"/>
</dbReference>
<evidence type="ECO:0000313" key="10">
    <source>
        <dbReference type="Proteomes" id="UP001174748"/>
    </source>
</evidence>
<dbReference type="InterPro" id="IPR050263">
    <property type="entry name" value="Bact_Fimbrial_Adh_Pro"/>
</dbReference>
<keyword evidence="3 5" id="KW-0732">Signal</keyword>
<dbReference type="RefSeq" id="WP_071605595.1">
    <property type="nucleotide sequence ID" value="NZ_CAYETX010000070.1"/>
</dbReference>
<evidence type="ECO:0000259" key="6">
    <source>
        <dbReference type="Pfam" id="PF00419"/>
    </source>
</evidence>
<evidence type="ECO:0000313" key="9">
    <source>
        <dbReference type="Proteomes" id="UP001173597"/>
    </source>
</evidence>
<comment type="subcellular location">
    <subcellularLocation>
        <location evidence="1">Fimbrium</location>
    </subcellularLocation>
</comment>
<evidence type="ECO:0000256" key="3">
    <source>
        <dbReference type="ARBA" id="ARBA00022729"/>
    </source>
</evidence>
<dbReference type="EMBL" id="JARTOI010000023">
    <property type="protein sequence ID" value="MDK5171601.1"/>
    <property type="molecule type" value="Genomic_DNA"/>
</dbReference>
<evidence type="ECO:0000256" key="5">
    <source>
        <dbReference type="SAM" id="SignalP"/>
    </source>
</evidence>
<reference evidence="7" key="1">
    <citation type="submission" date="2023-01" db="EMBL/GenBank/DDBJ databases">
        <title>Genomic dissection of endemic carbapenem resistance: metallo-beta-lactamase gene dissemination through clonal, plasmid and integron transfer pathways.</title>
        <authorList>
            <person name="Macesic N."/>
        </authorList>
    </citation>
    <scope>NUCLEOTIDE SEQUENCE</scope>
    <source>
        <strain evidence="8">CPO382</strain>
        <strain evidence="7">CPO573</strain>
    </source>
</reference>
<protein>
    <submittedName>
        <fullName evidence="7">Fimbrial protein</fullName>
    </submittedName>
</protein>
<sequence length="177" mass="19306">MMMRKIALPLTLLGTAMLAQPLYAADGNINVTGQVREGTCRVDDESKNIIVDFGTRLGNSVKHESGASEKRAITLLDCPVDFVRIKFEGNVSSYDGRSFVPDNHDQPGAASNVSFYIYDENYKYIAPNDYLDAGGLNTGAGSRNVIPFTFGVSRLDKNKFITVGKANVNIQISVAYN</sequence>